<dbReference type="KEGG" id="vap:Vapar_5785"/>
<proteinExistence type="predicted"/>
<dbReference type="AlphaFoldDB" id="C5D030"/>
<feature type="region of interest" description="Disordered" evidence="1">
    <location>
        <begin position="1"/>
        <end position="43"/>
    </location>
</feature>
<sequence>MASFELTGEQYTGGHRAAMRTRSTDVEGVLPNPAPGLLVRLSR</sequence>
<accession>C5D030</accession>
<reference evidence="2" key="1">
    <citation type="submission" date="2009-06" db="EMBL/GenBank/DDBJ databases">
        <title>Complete sequence of chromosome 2 of Variovorax paradoxus S110.</title>
        <authorList>
            <consortium name="US DOE Joint Genome Institute"/>
            <person name="Lucas S."/>
            <person name="Copeland A."/>
            <person name="Lapidus A."/>
            <person name="Glavina del Rio T."/>
            <person name="Tice H."/>
            <person name="Bruce D."/>
            <person name="Goodwin L."/>
            <person name="Pitluck S."/>
            <person name="Chertkov O."/>
            <person name="Brettin T."/>
            <person name="Detter J.C."/>
            <person name="Han C."/>
            <person name="Larimer F."/>
            <person name="Land M."/>
            <person name="Hauser L."/>
            <person name="Kyrpides N."/>
            <person name="Ovchinnikova G."/>
            <person name="Orwin P."/>
            <person name="Leadbetter J.R."/>
            <person name="Spain J.C."/>
            <person name="Han J.I."/>
        </authorList>
    </citation>
    <scope>NUCLEOTIDE SEQUENCE</scope>
    <source>
        <strain evidence="2">S110</strain>
    </source>
</reference>
<evidence type="ECO:0000256" key="1">
    <source>
        <dbReference type="SAM" id="MobiDB-lite"/>
    </source>
</evidence>
<organism evidence="2">
    <name type="scientific">Variovorax paradoxus (strain S110)</name>
    <dbReference type="NCBI Taxonomy" id="543728"/>
    <lineage>
        <taxon>Bacteria</taxon>
        <taxon>Pseudomonadati</taxon>
        <taxon>Pseudomonadota</taxon>
        <taxon>Betaproteobacteria</taxon>
        <taxon>Burkholderiales</taxon>
        <taxon>Comamonadaceae</taxon>
        <taxon>Variovorax</taxon>
    </lineage>
</organism>
<evidence type="ECO:0000313" key="2">
    <source>
        <dbReference type="EMBL" id="ACS22374.1"/>
    </source>
</evidence>
<protein>
    <submittedName>
        <fullName evidence="2">Uncharacterized protein</fullName>
    </submittedName>
</protein>
<dbReference type="EMBL" id="CP001636">
    <property type="protein sequence ID" value="ACS22374.1"/>
    <property type="molecule type" value="Genomic_DNA"/>
</dbReference>
<gene>
    <name evidence="2" type="ordered locus">Vapar_5785</name>
</gene>
<name>C5D030_VARPS</name>
<dbReference type="HOGENOM" id="CLU_3241090_0_0_4"/>